<dbReference type="InterPro" id="IPR036852">
    <property type="entry name" value="Peptidase_S8/S53_dom_sf"/>
</dbReference>
<dbReference type="PROSITE" id="PS51892">
    <property type="entry name" value="SUBTILASE"/>
    <property type="match status" value="1"/>
</dbReference>
<dbReference type="Gene3D" id="2.60.120.1290">
    <property type="match status" value="1"/>
</dbReference>
<accession>A0ABV5GJA1</accession>
<feature type="active site" description="Charge relay system" evidence="5">
    <location>
        <position position="105"/>
    </location>
</feature>
<evidence type="ECO:0000256" key="5">
    <source>
        <dbReference type="PROSITE-ProRule" id="PRU01240"/>
    </source>
</evidence>
<keyword evidence="8" id="KW-1185">Reference proteome</keyword>
<keyword evidence="2 5" id="KW-0645">Protease</keyword>
<dbReference type="Proteomes" id="UP001589607">
    <property type="component" value="Unassembled WGS sequence"/>
</dbReference>
<name>A0ABV5GJA1_9FLAO</name>
<comment type="similarity">
    <text evidence="1 5">Belongs to the peptidase S8 family.</text>
</comment>
<dbReference type="PANTHER" id="PTHR43806:SF11">
    <property type="entry name" value="CEREVISIN-RELATED"/>
    <property type="match status" value="1"/>
</dbReference>
<evidence type="ECO:0000313" key="8">
    <source>
        <dbReference type="Proteomes" id="UP001589607"/>
    </source>
</evidence>
<feature type="domain" description="Peptidase S8/S53" evidence="6">
    <location>
        <begin position="97"/>
        <end position="336"/>
    </location>
</feature>
<keyword evidence="3 5" id="KW-0378">Hydrolase</keyword>
<comment type="caution">
    <text evidence="7">The sequence shown here is derived from an EMBL/GenBank/DDBJ whole genome shotgun (WGS) entry which is preliminary data.</text>
</comment>
<dbReference type="Gene3D" id="3.40.50.200">
    <property type="entry name" value="Peptidase S8/S53 domain"/>
    <property type="match status" value="1"/>
</dbReference>
<evidence type="ECO:0000256" key="1">
    <source>
        <dbReference type="ARBA" id="ARBA00011073"/>
    </source>
</evidence>
<dbReference type="Pfam" id="PF00082">
    <property type="entry name" value="Peptidase_S8"/>
    <property type="match status" value="2"/>
</dbReference>
<dbReference type="RefSeq" id="WP_236454832.1">
    <property type="nucleotide sequence ID" value="NZ_CBCSGE010000007.1"/>
</dbReference>
<dbReference type="InterPro" id="IPR000209">
    <property type="entry name" value="Peptidase_S8/S53_dom"/>
</dbReference>
<evidence type="ECO:0000256" key="2">
    <source>
        <dbReference type="ARBA" id="ARBA00022670"/>
    </source>
</evidence>
<evidence type="ECO:0000256" key="3">
    <source>
        <dbReference type="ARBA" id="ARBA00022801"/>
    </source>
</evidence>
<proteinExistence type="inferred from homology"/>
<feature type="active site" description="Charge relay system" evidence="5">
    <location>
        <position position="178"/>
    </location>
</feature>
<sequence>MDPRLKIILYGNPEEELSLLMRLENQQFIPQNCKIISQFDDIVSCRIKRKHLDSVYNSKEVKSLKAPNVVPADDYFNDNQIKYNYNNHNSESDSITSNVVFGVIDFGFDFTHEDFIDNGKSRIEKIWVQTGQYTQPNKYGYGKYINKHQLNAALKDKLPFKKLGYHPGITDLFGTGTHGTHVLGIACSNGKVAKKGFASNSPIIAVDMGSNLVNGSNLSLGDSVKLVEGLDFILNEAGNRPVVINMSLGGHGDAHTGKTLVEQAIDTILIERKGTAIVQSTGNYHQARAHTFGDIKENEKINIPWLFKKRDQTPNELEIWYGGNDVMTVNIIDDKGEMLLESIPFEDEIIKSNNDEVGICLHREKEPNTGKNHINILINGKQKSKFWTIELVGKKIKDGRYHCYIERDDKGQSIFLPNIVQQTHTTNSICNSKYSIVVGAYNQLEKDKPILPFSSSGPTVDGRMKPELIAPGYKIKSSCSASSRDSKASHKLTSKSGSSMAAPYVASLIVKILEKEPHLNILQIRKKLFHSCDPFQVKESQLEIYRAGNGYVNPKKII</sequence>
<feature type="domain" description="Peptidase S8/S53" evidence="6">
    <location>
        <begin position="420"/>
        <end position="532"/>
    </location>
</feature>
<dbReference type="SUPFAM" id="SSF52743">
    <property type="entry name" value="Subtilisin-like"/>
    <property type="match status" value="1"/>
</dbReference>
<evidence type="ECO:0000259" key="6">
    <source>
        <dbReference type="Pfam" id="PF00082"/>
    </source>
</evidence>
<dbReference type="InterPro" id="IPR015500">
    <property type="entry name" value="Peptidase_S8_subtilisin-rel"/>
</dbReference>
<feature type="active site" description="Charge relay system" evidence="5">
    <location>
        <position position="499"/>
    </location>
</feature>
<dbReference type="InterPro" id="IPR050131">
    <property type="entry name" value="Peptidase_S8_subtilisin-like"/>
</dbReference>
<evidence type="ECO:0000313" key="7">
    <source>
        <dbReference type="EMBL" id="MFB9095056.1"/>
    </source>
</evidence>
<reference evidence="7 8" key="1">
    <citation type="submission" date="2024-09" db="EMBL/GenBank/DDBJ databases">
        <authorList>
            <person name="Sun Q."/>
            <person name="Mori K."/>
        </authorList>
    </citation>
    <scope>NUCLEOTIDE SEQUENCE [LARGE SCALE GENOMIC DNA]</scope>
    <source>
        <strain evidence="7 8">CECT 7955</strain>
    </source>
</reference>
<dbReference type="PRINTS" id="PR00723">
    <property type="entry name" value="SUBTILISIN"/>
</dbReference>
<evidence type="ECO:0000256" key="4">
    <source>
        <dbReference type="ARBA" id="ARBA00022825"/>
    </source>
</evidence>
<organism evidence="7 8">
    <name type="scientific">Flavobacterium jumunjinense</name>
    <dbReference type="NCBI Taxonomy" id="998845"/>
    <lineage>
        <taxon>Bacteria</taxon>
        <taxon>Pseudomonadati</taxon>
        <taxon>Bacteroidota</taxon>
        <taxon>Flavobacteriia</taxon>
        <taxon>Flavobacteriales</taxon>
        <taxon>Flavobacteriaceae</taxon>
        <taxon>Flavobacterium</taxon>
    </lineage>
</organism>
<dbReference type="PANTHER" id="PTHR43806">
    <property type="entry name" value="PEPTIDASE S8"/>
    <property type="match status" value="1"/>
</dbReference>
<gene>
    <name evidence="7" type="ORF">ACFFVF_00885</name>
</gene>
<keyword evidence="4 5" id="KW-0720">Serine protease</keyword>
<protein>
    <submittedName>
        <fullName evidence="7">S8 family serine peptidase</fullName>
    </submittedName>
</protein>
<dbReference type="EMBL" id="JBHMEY010000001">
    <property type="protein sequence ID" value="MFB9095056.1"/>
    <property type="molecule type" value="Genomic_DNA"/>
</dbReference>